<dbReference type="Proteomes" id="UP000654993">
    <property type="component" value="Unassembled WGS sequence"/>
</dbReference>
<dbReference type="PROSITE" id="PS50932">
    <property type="entry name" value="HTH_LACI_2"/>
    <property type="match status" value="1"/>
</dbReference>
<evidence type="ECO:0000313" key="2">
    <source>
        <dbReference type="EMBL" id="GFR38774.1"/>
    </source>
</evidence>
<dbReference type="Gene3D" id="1.10.260.40">
    <property type="entry name" value="lambda repressor-like DNA-binding domains"/>
    <property type="match status" value="1"/>
</dbReference>
<dbReference type="InterPro" id="IPR010982">
    <property type="entry name" value="Lambda_DNA-bd_dom_sf"/>
</dbReference>
<dbReference type="CDD" id="cd01392">
    <property type="entry name" value="HTH_LacI"/>
    <property type="match status" value="1"/>
</dbReference>
<evidence type="ECO:0000313" key="3">
    <source>
        <dbReference type="Proteomes" id="UP000654993"/>
    </source>
</evidence>
<dbReference type="RefSeq" id="WP_200967007.1">
    <property type="nucleotide sequence ID" value="NZ_BMAQ01000027.1"/>
</dbReference>
<protein>
    <recommendedName>
        <fullName evidence="1">HTH lacI-type domain-containing protein</fullName>
    </recommendedName>
</protein>
<feature type="domain" description="HTH lacI-type" evidence="1">
    <location>
        <begin position="3"/>
        <end position="41"/>
    </location>
</feature>
<proteinExistence type="predicted"/>
<reference evidence="2" key="1">
    <citation type="submission" date="2020-08" db="EMBL/GenBank/DDBJ databases">
        <authorList>
            <person name="Uke A."/>
            <person name="Chhe C."/>
            <person name="Baramee S."/>
            <person name="Kosugi A."/>
        </authorList>
    </citation>
    <scope>NUCLEOTIDE SEQUENCE</scope>
    <source>
        <strain evidence="2">DA-C8</strain>
    </source>
</reference>
<evidence type="ECO:0000259" key="1">
    <source>
        <dbReference type="PROSITE" id="PS50932"/>
    </source>
</evidence>
<dbReference type="PROSITE" id="PS00356">
    <property type="entry name" value="HTH_LACI_1"/>
    <property type="match status" value="1"/>
</dbReference>
<dbReference type="GO" id="GO:0006355">
    <property type="term" value="P:regulation of DNA-templated transcription"/>
    <property type="evidence" value="ECO:0007669"/>
    <property type="project" value="InterPro"/>
</dbReference>
<gene>
    <name evidence="2" type="ORF">PRECH8_20700</name>
</gene>
<dbReference type="Pfam" id="PF00356">
    <property type="entry name" value="LacI"/>
    <property type="match status" value="1"/>
</dbReference>
<name>A0A916QFN9_9BACL</name>
<sequence>MKVTIKDIAKKSGVSVTTVSRIINNKSEGIRQETRERVLQVRRFEWM</sequence>
<dbReference type="AlphaFoldDB" id="A0A916QFN9"/>
<dbReference type="InterPro" id="IPR000843">
    <property type="entry name" value="HTH_LacI"/>
</dbReference>
<dbReference type="SUPFAM" id="SSF47413">
    <property type="entry name" value="lambda repressor-like DNA-binding domains"/>
    <property type="match status" value="1"/>
</dbReference>
<keyword evidence="3" id="KW-1185">Reference proteome</keyword>
<dbReference type="SMART" id="SM00354">
    <property type="entry name" value="HTH_LACI"/>
    <property type="match status" value="1"/>
</dbReference>
<dbReference type="GO" id="GO:0003677">
    <property type="term" value="F:DNA binding"/>
    <property type="evidence" value="ECO:0007669"/>
    <property type="project" value="InterPro"/>
</dbReference>
<accession>A0A916QFN9</accession>
<reference evidence="2" key="2">
    <citation type="journal article" date="2021" name="Data Brief">
        <title>Draft genome sequence data of the facultative, thermophilic, xylanolytic bacterium Paenibacillus sp. strain DA-C8.</title>
        <authorList>
            <person name="Chhe C."/>
            <person name="Uke A."/>
            <person name="Baramee S."/>
            <person name="Ungkulpasvich U."/>
            <person name="Tachaapaikoon C."/>
            <person name="Pason P."/>
            <person name="Waeonukul R."/>
            <person name="Ratanakhanokchai K."/>
            <person name="Kosugi A."/>
        </authorList>
    </citation>
    <scope>NUCLEOTIDE SEQUENCE</scope>
    <source>
        <strain evidence="2">DA-C8</strain>
    </source>
</reference>
<comment type="caution">
    <text evidence="2">The sequence shown here is derived from an EMBL/GenBank/DDBJ whole genome shotgun (WGS) entry which is preliminary data.</text>
</comment>
<dbReference type="EMBL" id="BMAQ01000027">
    <property type="protein sequence ID" value="GFR38774.1"/>
    <property type="molecule type" value="Genomic_DNA"/>
</dbReference>
<dbReference type="PRINTS" id="PR00036">
    <property type="entry name" value="HTHLACI"/>
</dbReference>
<organism evidence="2 3">
    <name type="scientific">Insulibacter thermoxylanivorax</name>
    <dbReference type="NCBI Taxonomy" id="2749268"/>
    <lineage>
        <taxon>Bacteria</taxon>
        <taxon>Bacillati</taxon>
        <taxon>Bacillota</taxon>
        <taxon>Bacilli</taxon>
        <taxon>Bacillales</taxon>
        <taxon>Paenibacillaceae</taxon>
        <taxon>Insulibacter</taxon>
    </lineage>
</organism>